<keyword evidence="13" id="KW-0819">tRNA processing</keyword>
<dbReference type="PROSITE" id="PS50926">
    <property type="entry name" value="TRAM"/>
    <property type="match status" value="1"/>
</dbReference>
<comment type="cofactor">
    <cofactor evidence="13">
        <name>[4Fe-4S] cluster</name>
        <dbReference type="ChEBI" id="CHEBI:49883"/>
    </cofactor>
    <text evidence="13">Binds 2 [4Fe-4S] clusters. One cluster is coordinated with 3 cysteines and an exchangeable S-adenosyl-L-methionine.</text>
</comment>
<dbReference type="SFLD" id="SFLDF00413">
    <property type="entry name" value="CDK5RAP1"/>
    <property type="match status" value="1"/>
</dbReference>
<evidence type="ECO:0000256" key="12">
    <source>
        <dbReference type="ARBA" id="ARBA00081141"/>
    </source>
</evidence>
<evidence type="ECO:0000256" key="9">
    <source>
        <dbReference type="ARBA" id="ARBA00033765"/>
    </source>
</evidence>
<dbReference type="PROSITE" id="PS51449">
    <property type="entry name" value="MTTASE_N"/>
    <property type="match status" value="1"/>
</dbReference>
<dbReference type="SFLD" id="SFLDF00273">
    <property type="entry name" value="(dimethylallyl)adenosine_tRNA"/>
    <property type="match status" value="1"/>
</dbReference>
<dbReference type="InterPro" id="IPR005839">
    <property type="entry name" value="Methylthiotransferase"/>
</dbReference>
<evidence type="ECO:0000256" key="6">
    <source>
        <dbReference type="ARBA" id="ARBA00022723"/>
    </source>
</evidence>
<comment type="function">
    <text evidence="1 13">Catalyzes the methylthiolation of N6-(dimethylallyl)adenosine (i(6)A), leading to the formation of 2-methylthio-N6-(dimethylallyl)adenosine (ms(2)i(6)A) at position 37 in tRNAs that read codons beginning with uridine.</text>
</comment>
<dbReference type="SMART" id="SM00729">
    <property type="entry name" value="Elp3"/>
    <property type="match status" value="1"/>
</dbReference>
<dbReference type="NCBIfam" id="TIGR01574">
    <property type="entry name" value="miaB-methiolase"/>
    <property type="match status" value="1"/>
</dbReference>
<dbReference type="Pfam" id="PF01938">
    <property type="entry name" value="TRAM"/>
    <property type="match status" value="1"/>
</dbReference>
<dbReference type="AlphaFoldDB" id="A0A318UHX0"/>
<comment type="similarity">
    <text evidence="13">Belongs to the methylthiotransferase family. MiaB subfamily.</text>
</comment>
<evidence type="ECO:0000259" key="16">
    <source>
        <dbReference type="PROSITE" id="PS51918"/>
    </source>
</evidence>
<dbReference type="PROSITE" id="PS01278">
    <property type="entry name" value="MTTASE_RADICAL"/>
    <property type="match status" value="1"/>
</dbReference>
<dbReference type="PROSITE" id="PS51918">
    <property type="entry name" value="RADICAL_SAM"/>
    <property type="match status" value="1"/>
</dbReference>
<feature type="binding site" evidence="13">
    <location>
        <position position="201"/>
    </location>
    <ligand>
        <name>[4Fe-4S] cluster</name>
        <dbReference type="ChEBI" id="CHEBI:49883"/>
        <label>2</label>
        <note>4Fe-4S-S-AdoMet</note>
    </ligand>
</feature>
<feature type="binding site" evidence="13">
    <location>
        <position position="194"/>
    </location>
    <ligand>
        <name>[4Fe-4S] cluster</name>
        <dbReference type="ChEBI" id="CHEBI:49883"/>
        <label>2</label>
        <note>4Fe-4S-S-AdoMet</note>
    </ligand>
</feature>
<dbReference type="InterPro" id="IPR020612">
    <property type="entry name" value="Methylthiotransferase_CS"/>
</dbReference>
<dbReference type="FunFam" id="3.80.30.20:FF:000001">
    <property type="entry name" value="tRNA-2-methylthio-N(6)-dimethylallyladenosine synthase 2"/>
    <property type="match status" value="1"/>
</dbReference>
<name>A0A318UHX0_9SPHI</name>
<dbReference type="Proteomes" id="UP000248198">
    <property type="component" value="Unassembled WGS sequence"/>
</dbReference>
<evidence type="ECO:0000313" key="17">
    <source>
        <dbReference type="EMBL" id="PYF76034.1"/>
    </source>
</evidence>
<comment type="subcellular location">
    <subcellularLocation>
        <location evidence="13">Cytoplasm</location>
    </subcellularLocation>
</comment>
<keyword evidence="3 13" id="KW-0963">Cytoplasm</keyword>
<evidence type="ECO:0000259" key="14">
    <source>
        <dbReference type="PROSITE" id="PS50926"/>
    </source>
</evidence>
<feature type="binding site" evidence="13">
    <location>
        <position position="198"/>
    </location>
    <ligand>
        <name>[4Fe-4S] cluster</name>
        <dbReference type="ChEBI" id="CHEBI:49883"/>
        <label>2</label>
        <note>4Fe-4S-S-AdoMet</note>
    </ligand>
</feature>
<evidence type="ECO:0000313" key="18">
    <source>
        <dbReference type="Proteomes" id="UP000248198"/>
    </source>
</evidence>
<evidence type="ECO:0000256" key="3">
    <source>
        <dbReference type="ARBA" id="ARBA00022490"/>
    </source>
</evidence>
<dbReference type="PANTHER" id="PTHR43020">
    <property type="entry name" value="CDK5 REGULATORY SUBUNIT-ASSOCIATED PROTEIN 1"/>
    <property type="match status" value="1"/>
</dbReference>
<keyword evidence="5 13" id="KW-0949">S-adenosyl-L-methionine</keyword>
<dbReference type="InterPro" id="IPR007197">
    <property type="entry name" value="rSAM"/>
</dbReference>
<dbReference type="SFLD" id="SFLDG01061">
    <property type="entry name" value="methylthiotransferase"/>
    <property type="match status" value="2"/>
</dbReference>
<dbReference type="InterPro" id="IPR002792">
    <property type="entry name" value="TRAM_dom"/>
</dbReference>
<evidence type="ECO:0000259" key="15">
    <source>
        <dbReference type="PROSITE" id="PS51449"/>
    </source>
</evidence>
<evidence type="ECO:0000256" key="1">
    <source>
        <dbReference type="ARBA" id="ARBA00003234"/>
    </source>
</evidence>
<dbReference type="EC" id="2.8.4.3" evidence="9 13"/>
<evidence type="ECO:0000256" key="8">
    <source>
        <dbReference type="ARBA" id="ARBA00023014"/>
    </source>
</evidence>
<keyword evidence="6 13" id="KW-0479">Metal-binding</keyword>
<dbReference type="InterPro" id="IPR006463">
    <property type="entry name" value="MiaB_methiolase"/>
</dbReference>
<dbReference type="GO" id="GO:0051539">
    <property type="term" value="F:4 iron, 4 sulfur cluster binding"/>
    <property type="evidence" value="ECO:0007669"/>
    <property type="project" value="UniProtKB-UniRule"/>
</dbReference>
<evidence type="ECO:0000256" key="13">
    <source>
        <dbReference type="HAMAP-Rule" id="MF_01864"/>
    </source>
</evidence>
<comment type="subunit">
    <text evidence="13">Monomer.</text>
</comment>
<evidence type="ECO:0000256" key="10">
    <source>
        <dbReference type="ARBA" id="ARBA00068570"/>
    </source>
</evidence>
<protein>
    <recommendedName>
        <fullName evidence="10 13">tRNA-2-methylthio-N(6)-dimethylallyladenosine synthase</fullName>
        <ecNumber evidence="9 13">2.8.4.3</ecNumber>
    </recommendedName>
    <alternativeName>
        <fullName evidence="12 13">(Dimethylallyl)adenosine tRNA methylthiotransferase MiaB</fullName>
    </alternativeName>
    <alternativeName>
        <fullName evidence="11 13">tRNA-i(6)A37 methylthiotransferase</fullName>
    </alternativeName>
</protein>
<proteinExistence type="inferred from homology"/>
<keyword evidence="18" id="KW-1185">Reference proteome</keyword>
<dbReference type="SFLD" id="SFLDG01082">
    <property type="entry name" value="B12-binding_domain_containing"/>
    <property type="match status" value="1"/>
</dbReference>
<evidence type="ECO:0000256" key="2">
    <source>
        <dbReference type="ARBA" id="ARBA00022485"/>
    </source>
</evidence>
<feature type="domain" description="MTTase N-terminal" evidence="15">
    <location>
        <begin position="40"/>
        <end position="156"/>
    </location>
</feature>
<dbReference type="Gene3D" id="3.80.30.20">
    <property type="entry name" value="tm_1862 like domain"/>
    <property type="match status" value="1"/>
</dbReference>
<dbReference type="SUPFAM" id="SSF102114">
    <property type="entry name" value="Radical SAM enzymes"/>
    <property type="match status" value="1"/>
</dbReference>
<dbReference type="FunFam" id="3.40.50.12160:FF:000003">
    <property type="entry name" value="CDK5 regulatory subunit-associated protein 1"/>
    <property type="match status" value="1"/>
</dbReference>
<keyword evidence="8 13" id="KW-0411">Iron-sulfur</keyword>
<keyword evidence="2 13" id="KW-0004">4Fe-4S</keyword>
<dbReference type="GO" id="GO:0035597">
    <property type="term" value="F:tRNA-2-methylthio-N(6)-dimethylallyladenosine(37) synthase activity"/>
    <property type="evidence" value="ECO:0007669"/>
    <property type="project" value="UniProtKB-EC"/>
</dbReference>
<dbReference type="GO" id="GO:0005829">
    <property type="term" value="C:cytosol"/>
    <property type="evidence" value="ECO:0007669"/>
    <property type="project" value="TreeGrafter"/>
</dbReference>
<dbReference type="EMBL" id="QKLU01000002">
    <property type="protein sequence ID" value="PYF76034.1"/>
    <property type="molecule type" value="Genomic_DNA"/>
</dbReference>
<keyword evidence="7 13" id="KW-0408">Iron</keyword>
<keyword evidence="4 13" id="KW-0808">Transferase</keyword>
<dbReference type="InterPro" id="IPR058240">
    <property type="entry name" value="rSAM_sf"/>
</dbReference>
<feature type="binding site" evidence="13">
    <location>
        <position position="85"/>
    </location>
    <ligand>
        <name>[4Fe-4S] cluster</name>
        <dbReference type="ChEBI" id="CHEBI:49883"/>
        <label>1</label>
    </ligand>
</feature>
<evidence type="ECO:0000256" key="5">
    <source>
        <dbReference type="ARBA" id="ARBA00022691"/>
    </source>
</evidence>
<dbReference type="InterPro" id="IPR006638">
    <property type="entry name" value="Elp3/MiaA/NifB-like_rSAM"/>
</dbReference>
<dbReference type="HAMAP" id="MF_01864">
    <property type="entry name" value="tRNA_metthiotr_MiaB"/>
    <property type="match status" value="1"/>
</dbReference>
<accession>A0A318UHX0</accession>
<dbReference type="NCBIfam" id="TIGR00089">
    <property type="entry name" value="MiaB/RimO family radical SAM methylthiotransferase"/>
    <property type="match status" value="1"/>
</dbReference>
<feature type="domain" description="TRAM" evidence="14">
    <location>
        <begin position="421"/>
        <end position="485"/>
    </location>
</feature>
<dbReference type="InterPro" id="IPR013848">
    <property type="entry name" value="Methylthiotransferase_N"/>
</dbReference>
<gene>
    <name evidence="13" type="primary">miaB</name>
    <name evidence="17" type="ORF">B0O44_102590</name>
</gene>
<evidence type="ECO:0000256" key="4">
    <source>
        <dbReference type="ARBA" id="ARBA00022679"/>
    </source>
</evidence>
<dbReference type="InterPro" id="IPR023404">
    <property type="entry name" value="rSAM_horseshoe"/>
</dbReference>
<feature type="domain" description="Radical SAM core" evidence="16">
    <location>
        <begin position="180"/>
        <end position="418"/>
    </location>
</feature>
<feature type="binding site" evidence="13">
    <location>
        <position position="119"/>
    </location>
    <ligand>
        <name>[4Fe-4S] cluster</name>
        <dbReference type="ChEBI" id="CHEBI:49883"/>
        <label>1</label>
    </ligand>
</feature>
<reference evidence="17 18" key="1">
    <citation type="submission" date="2018-06" db="EMBL/GenBank/DDBJ databases">
        <title>Genomic Encyclopedia of Archaeal and Bacterial Type Strains, Phase II (KMG-II): from individual species to whole genera.</title>
        <authorList>
            <person name="Goeker M."/>
        </authorList>
    </citation>
    <scope>NUCLEOTIDE SEQUENCE [LARGE SCALE GENOMIC DNA]</scope>
    <source>
        <strain evidence="17 18">DSM 27372</strain>
    </source>
</reference>
<dbReference type="PANTHER" id="PTHR43020:SF2">
    <property type="entry name" value="MITOCHONDRIAL TRNA METHYLTHIOTRANSFERASE CDK5RAP1"/>
    <property type="match status" value="1"/>
</dbReference>
<evidence type="ECO:0000256" key="11">
    <source>
        <dbReference type="ARBA" id="ARBA00080698"/>
    </source>
</evidence>
<dbReference type="InterPro" id="IPR038135">
    <property type="entry name" value="Methylthiotransferase_N_sf"/>
</dbReference>
<comment type="caution">
    <text evidence="17">The sequence shown here is derived from an EMBL/GenBank/DDBJ whole genome shotgun (WGS) entry which is preliminary data.</text>
</comment>
<comment type="catalytic activity">
    <reaction evidence="13">
        <text>N(6)-dimethylallyladenosine(37) in tRNA + (sulfur carrier)-SH + AH2 + 2 S-adenosyl-L-methionine = 2-methylsulfanyl-N(6)-dimethylallyladenosine(37) in tRNA + (sulfur carrier)-H + 5'-deoxyadenosine + L-methionine + A + S-adenosyl-L-homocysteine + 2 H(+)</text>
        <dbReference type="Rhea" id="RHEA:37067"/>
        <dbReference type="Rhea" id="RHEA-COMP:10375"/>
        <dbReference type="Rhea" id="RHEA-COMP:10376"/>
        <dbReference type="Rhea" id="RHEA-COMP:14737"/>
        <dbReference type="Rhea" id="RHEA-COMP:14739"/>
        <dbReference type="ChEBI" id="CHEBI:13193"/>
        <dbReference type="ChEBI" id="CHEBI:15378"/>
        <dbReference type="ChEBI" id="CHEBI:17319"/>
        <dbReference type="ChEBI" id="CHEBI:17499"/>
        <dbReference type="ChEBI" id="CHEBI:29917"/>
        <dbReference type="ChEBI" id="CHEBI:57844"/>
        <dbReference type="ChEBI" id="CHEBI:57856"/>
        <dbReference type="ChEBI" id="CHEBI:59789"/>
        <dbReference type="ChEBI" id="CHEBI:64428"/>
        <dbReference type="ChEBI" id="CHEBI:74415"/>
        <dbReference type="ChEBI" id="CHEBI:74417"/>
        <dbReference type="EC" id="2.8.4.3"/>
    </reaction>
</comment>
<feature type="binding site" evidence="13">
    <location>
        <position position="49"/>
    </location>
    <ligand>
        <name>[4Fe-4S] cluster</name>
        <dbReference type="ChEBI" id="CHEBI:49883"/>
        <label>1</label>
    </ligand>
</feature>
<evidence type="ECO:0000256" key="7">
    <source>
        <dbReference type="ARBA" id="ARBA00023004"/>
    </source>
</evidence>
<organism evidence="17 18">
    <name type="scientific">Pedobacter nutrimenti</name>
    <dbReference type="NCBI Taxonomy" id="1241337"/>
    <lineage>
        <taxon>Bacteria</taxon>
        <taxon>Pseudomonadati</taxon>
        <taxon>Bacteroidota</taxon>
        <taxon>Sphingobacteriia</taxon>
        <taxon>Sphingobacteriales</taxon>
        <taxon>Sphingobacteriaceae</taxon>
        <taxon>Pedobacter</taxon>
    </lineage>
</organism>
<dbReference type="Pfam" id="PF04055">
    <property type="entry name" value="Radical_SAM"/>
    <property type="match status" value="1"/>
</dbReference>
<sequence length="485" mass="54909">MGSQYKEGYMIDLQLADKTHDEQRQGEALIIDAPVQQNSRKLYIESYGCQMNFADSEIVASILLDQGFQTTGDYKEADVVFINTCSIRENAEQRVRNRLSQFGAEKRRNPKLIVGVLGCMAERLKSKFLEEEKLVDVVVGPDAYRDLPQLIGQVEEGQKAINVLLSREETYADISPVRLNGNGITAFISIMRGCDNMCSFCVVPFTRGRERSRDPHSILAEAQDLVDKGYKEVTLLGQNVDSYKWKGADAAEDAEIEVNFAQLLEKVALLNADLRVRFSTSHPKDITDEVLYTIAKYDNICNYIHLPVQSGSSRVLELMNRTYTREWYINRVDAIRKIIPGCAISSDIIAGFCTETEEEHQETLTMMDYVGYDFAFTFSYSERPGTLAARKLEDDIPEKVKSRRLSEILVKQQEWSLKRLQENVGKTLRILVEGKSKKSDLDYCGRNDQNAMVVFPASENIKPGQYANVFIERCTSATLLGRIAD</sequence>
<dbReference type="SFLD" id="SFLDS00029">
    <property type="entry name" value="Radical_SAM"/>
    <property type="match status" value="2"/>
</dbReference>
<dbReference type="Gene3D" id="3.40.50.12160">
    <property type="entry name" value="Methylthiotransferase, N-terminal domain"/>
    <property type="match status" value="1"/>
</dbReference>
<dbReference type="GO" id="GO:0046872">
    <property type="term" value="F:metal ion binding"/>
    <property type="evidence" value="ECO:0007669"/>
    <property type="project" value="UniProtKB-KW"/>
</dbReference>
<dbReference type="Pfam" id="PF00919">
    <property type="entry name" value="UPF0004"/>
    <property type="match status" value="1"/>
</dbReference>